<keyword evidence="9 11" id="KW-0675">Receptor</keyword>
<dbReference type="GO" id="GO:0005634">
    <property type="term" value="C:nucleus"/>
    <property type="evidence" value="ECO:0007669"/>
    <property type="project" value="UniProtKB-SubCell"/>
</dbReference>
<dbReference type="AlphaFoldDB" id="A0A6V7VH79"/>
<feature type="domain" description="Nuclear receptor" evidence="12">
    <location>
        <begin position="86"/>
        <end position="159"/>
    </location>
</feature>
<evidence type="ECO:0000256" key="9">
    <source>
        <dbReference type="ARBA" id="ARBA00023170"/>
    </source>
</evidence>
<dbReference type="CDD" id="cd06960">
    <property type="entry name" value="NR_DBD_HNF4A"/>
    <property type="match status" value="1"/>
</dbReference>
<dbReference type="SUPFAM" id="SSF57716">
    <property type="entry name" value="Glucocorticoid receptor-like (DNA-binding domain)"/>
    <property type="match status" value="1"/>
</dbReference>
<comment type="caution">
    <text evidence="14">The sequence shown here is derived from an EMBL/GenBank/DDBJ whole genome shotgun (WGS) entry which is preliminary data.</text>
</comment>
<dbReference type="SUPFAM" id="SSF48508">
    <property type="entry name" value="Nuclear receptor ligand-binding domain"/>
    <property type="match status" value="1"/>
</dbReference>
<dbReference type="PROSITE" id="PS51843">
    <property type="entry name" value="NR_LBD"/>
    <property type="match status" value="1"/>
</dbReference>
<dbReference type="InterPro" id="IPR001628">
    <property type="entry name" value="Znf_hrmn_rcpt"/>
</dbReference>
<dbReference type="Pfam" id="PF00104">
    <property type="entry name" value="Hormone_recep"/>
    <property type="match status" value="1"/>
</dbReference>
<keyword evidence="8 11" id="KW-0804">Transcription</keyword>
<evidence type="ECO:0000259" key="13">
    <source>
        <dbReference type="PROSITE" id="PS51843"/>
    </source>
</evidence>
<dbReference type="PROSITE" id="PS00031">
    <property type="entry name" value="NUCLEAR_REC_DBD_1"/>
    <property type="match status" value="1"/>
</dbReference>
<dbReference type="Gene3D" id="3.30.50.10">
    <property type="entry name" value="Erythroid Transcription Factor GATA-1, subunit A"/>
    <property type="match status" value="1"/>
</dbReference>
<dbReference type="SMART" id="SM00399">
    <property type="entry name" value="ZnF_C4"/>
    <property type="match status" value="1"/>
</dbReference>
<keyword evidence="5 11" id="KW-0862">Zinc</keyword>
<keyword evidence="10 11" id="KW-0539">Nucleus</keyword>
<evidence type="ECO:0000259" key="12">
    <source>
        <dbReference type="PROSITE" id="PS51030"/>
    </source>
</evidence>
<dbReference type="InterPro" id="IPR013088">
    <property type="entry name" value="Znf_NHR/GATA"/>
</dbReference>
<comment type="similarity">
    <text evidence="2 11">Belongs to the nuclear hormone receptor family.</text>
</comment>
<proteinExistence type="inferred from homology"/>
<evidence type="ECO:0000256" key="7">
    <source>
        <dbReference type="ARBA" id="ARBA00023125"/>
    </source>
</evidence>
<dbReference type="GO" id="GO:0003700">
    <property type="term" value="F:DNA-binding transcription factor activity"/>
    <property type="evidence" value="ECO:0007669"/>
    <property type="project" value="InterPro"/>
</dbReference>
<evidence type="ECO:0000256" key="1">
    <source>
        <dbReference type="ARBA" id="ARBA00004123"/>
    </source>
</evidence>
<dbReference type="InterPro" id="IPR050274">
    <property type="entry name" value="Nuclear_hormone_rcpt_NR2"/>
</dbReference>
<dbReference type="PANTHER" id="PTHR24083">
    <property type="entry name" value="NUCLEAR HORMONE RECEPTOR"/>
    <property type="match status" value="1"/>
</dbReference>
<dbReference type="SMART" id="SM00430">
    <property type="entry name" value="HOLI"/>
    <property type="match status" value="1"/>
</dbReference>
<evidence type="ECO:0000256" key="5">
    <source>
        <dbReference type="ARBA" id="ARBA00022833"/>
    </source>
</evidence>
<accession>A0A6V7VH79</accession>
<gene>
    <name evidence="14" type="ORF">MENT_LOCUS25347</name>
</gene>
<dbReference type="PRINTS" id="PR00047">
    <property type="entry name" value="STROIDFINGER"/>
</dbReference>
<dbReference type="GO" id="GO:0000978">
    <property type="term" value="F:RNA polymerase II cis-regulatory region sequence-specific DNA binding"/>
    <property type="evidence" value="ECO:0007669"/>
    <property type="project" value="InterPro"/>
</dbReference>
<reference evidence="14 15" key="1">
    <citation type="submission" date="2020-08" db="EMBL/GenBank/DDBJ databases">
        <authorList>
            <person name="Koutsovoulos G."/>
            <person name="Danchin GJ E."/>
        </authorList>
    </citation>
    <scope>NUCLEOTIDE SEQUENCE [LARGE SCALE GENOMIC DNA]</scope>
</reference>
<dbReference type="Gene3D" id="1.10.565.10">
    <property type="entry name" value="Retinoid X Receptor"/>
    <property type="match status" value="1"/>
</dbReference>
<evidence type="ECO:0000256" key="10">
    <source>
        <dbReference type="ARBA" id="ARBA00023242"/>
    </source>
</evidence>
<evidence type="ECO:0000256" key="4">
    <source>
        <dbReference type="ARBA" id="ARBA00022771"/>
    </source>
</evidence>
<protein>
    <submittedName>
        <fullName evidence="14">Uncharacterized protein</fullName>
    </submittedName>
</protein>
<dbReference type="InterPro" id="IPR035500">
    <property type="entry name" value="NHR-like_dom_sf"/>
</dbReference>
<dbReference type="InterPro" id="IPR049636">
    <property type="entry name" value="HNF4-like_DBD"/>
</dbReference>
<evidence type="ECO:0000256" key="8">
    <source>
        <dbReference type="ARBA" id="ARBA00023163"/>
    </source>
</evidence>
<dbReference type="InterPro" id="IPR000536">
    <property type="entry name" value="Nucl_hrmn_rcpt_lig-bd"/>
</dbReference>
<evidence type="ECO:0000256" key="2">
    <source>
        <dbReference type="ARBA" id="ARBA00005993"/>
    </source>
</evidence>
<dbReference type="OrthoDB" id="9984314at2759"/>
<sequence>MSFYYSIQNSEFDNYNISTPYTFNYDSGFSYPSFDNGRVSLEDLETQIDKESLICFSSIDNKTANNNTLNLENKRRNNLNSLVKMPKNCVVCGKPAKFCHFDVPSCSGCFSFFRRSILDQHLYVCKNQGNCRIEEGEFCRSCRFDRCLLGGMNFRTMQKFPNGIDINNISAMLNEKKRQLFEKAAKSQNYPDFGQYDVIMYSDDKLLHIRYSETDISPNYYHKSMSNILNNIDGGGLSDSILAKSDMFSKRRRVPKSFDFFMQQLRDGVEITPRWVTIDSFLIIEMTKTMPVLRQLSFEDKIHLYSRNGLTAIVFSMLFYSKNLQGSDVLISPAGMSPILIKHDETSNLLFYKHLIRIAEFNLSREEFLILRVLILLHTATTELSKIGFGIIHAELEKLSKTLLFYEQHKWGDAKGAERFANLMINIRPILNIGKIHKEHARSRKNNFPKFMNNLIFENCEE</sequence>
<dbReference type="EMBL" id="CAJEWN010000222">
    <property type="protein sequence ID" value="CAD2173724.1"/>
    <property type="molecule type" value="Genomic_DNA"/>
</dbReference>
<keyword evidence="4 11" id="KW-0863">Zinc-finger</keyword>
<evidence type="ECO:0000313" key="15">
    <source>
        <dbReference type="Proteomes" id="UP000580250"/>
    </source>
</evidence>
<dbReference type="Pfam" id="PF00105">
    <property type="entry name" value="zf-C4"/>
    <property type="match status" value="1"/>
</dbReference>
<evidence type="ECO:0000256" key="3">
    <source>
        <dbReference type="ARBA" id="ARBA00022723"/>
    </source>
</evidence>
<evidence type="ECO:0000256" key="6">
    <source>
        <dbReference type="ARBA" id="ARBA00023015"/>
    </source>
</evidence>
<dbReference type="GO" id="GO:0008270">
    <property type="term" value="F:zinc ion binding"/>
    <property type="evidence" value="ECO:0007669"/>
    <property type="project" value="UniProtKB-KW"/>
</dbReference>
<feature type="domain" description="NR LBD" evidence="13">
    <location>
        <begin position="243"/>
        <end position="462"/>
    </location>
</feature>
<keyword evidence="3 11" id="KW-0479">Metal-binding</keyword>
<dbReference type="Proteomes" id="UP000580250">
    <property type="component" value="Unassembled WGS sequence"/>
</dbReference>
<evidence type="ECO:0000256" key="11">
    <source>
        <dbReference type="RuleBase" id="RU004334"/>
    </source>
</evidence>
<name>A0A6V7VH79_MELEN</name>
<keyword evidence="6 11" id="KW-0805">Transcription regulation</keyword>
<evidence type="ECO:0000313" key="14">
    <source>
        <dbReference type="EMBL" id="CAD2173724.1"/>
    </source>
</evidence>
<dbReference type="PROSITE" id="PS51030">
    <property type="entry name" value="NUCLEAR_REC_DBD_2"/>
    <property type="match status" value="1"/>
</dbReference>
<comment type="subcellular location">
    <subcellularLocation>
        <location evidence="1 11">Nucleus</location>
    </subcellularLocation>
</comment>
<organism evidence="14 15">
    <name type="scientific">Meloidogyne enterolobii</name>
    <name type="common">Root-knot nematode worm</name>
    <name type="synonym">Meloidogyne mayaguensis</name>
    <dbReference type="NCBI Taxonomy" id="390850"/>
    <lineage>
        <taxon>Eukaryota</taxon>
        <taxon>Metazoa</taxon>
        <taxon>Ecdysozoa</taxon>
        <taxon>Nematoda</taxon>
        <taxon>Chromadorea</taxon>
        <taxon>Rhabditida</taxon>
        <taxon>Tylenchina</taxon>
        <taxon>Tylenchomorpha</taxon>
        <taxon>Tylenchoidea</taxon>
        <taxon>Meloidogynidae</taxon>
        <taxon>Meloidogyninae</taxon>
        <taxon>Meloidogyne</taxon>
    </lineage>
</organism>
<keyword evidence="7 11" id="KW-0238">DNA-binding</keyword>